<evidence type="ECO:0000256" key="7">
    <source>
        <dbReference type="ARBA" id="ARBA00023204"/>
    </source>
</evidence>
<keyword evidence="17" id="KW-1185">Reference proteome</keyword>
<dbReference type="InterPro" id="IPR016151">
    <property type="entry name" value="DNA_mismatch_repair_MutS_N"/>
</dbReference>
<dbReference type="NCBIfam" id="NF003810">
    <property type="entry name" value="PRK05399.1"/>
    <property type="match status" value="1"/>
</dbReference>
<accession>A0A372KMI4</accession>
<dbReference type="Proteomes" id="UP000246115">
    <property type="component" value="Chromosome"/>
</dbReference>
<dbReference type="InterPro" id="IPR007860">
    <property type="entry name" value="DNA_mmatch_repair_MutS_con_dom"/>
</dbReference>
<dbReference type="InterPro" id="IPR036678">
    <property type="entry name" value="MutS_con_dom_sf"/>
</dbReference>
<dbReference type="FunFam" id="1.10.1420.10:FF:000001">
    <property type="entry name" value="DNA mismatch repair protein MutS"/>
    <property type="match status" value="1"/>
</dbReference>
<dbReference type="Proteomes" id="UP000262901">
    <property type="component" value="Unassembled WGS sequence"/>
</dbReference>
<keyword evidence="4 9" id="KW-0227">DNA damage</keyword>
<dbReference type="EMBL" id="QVQZ01000006">
    <property type="protein sequence ID" value="RFU53495.1"/>
    <property type="molecule type" value="Genomic_DNA"/>
</dbReference>
<evidence type="ECO:0000256" key="8">
    <source>
        <dbReference type="ARBA" id="ARBA00024647"/>
    </source>
</evidence>
<dbReference type="InterPro" id="IPR005748">
    <property type="entry name" value="DNA_mismatch_repair_MutS"/>
</dbReference>
<sequence>MPSEKLSPGMQQYLDVKKEYPDAFLLFRMGDFYELFYDDAVEAAQILEISLTSRNKNADQPIPMAGVPYHSAQQYIDILVERGHKVAIAEQMEDPKQAVGVVKREVVQVITPGTVVDSAKPDSANNFLVAVDSDGTSFGLSYMDLSTGEFYATVLGDFFSVRSEIMNLKAREVVIGYSLSEEDAHILTGQMNLLLSQEQTRLEAPHLIDGSLSPLEISAAEKLLQYVQQTQKRELSHLQPLIHYEFKNYLQMSYTSKTSLDLLENARTGKKHGSLYWLLDKTKTAMGMRLLRSWIDRPLVNPQRILERQNIIQVFLDSFFERSDLTDSLKGVYDIERLVSRVSFGKANPKDLLQLGHTLAQVPLIKTILGNFQASELDKIIEQLDTLPELESLIRSAVDPDAAAVITEGNIIRTGFDEKLDNYRRVIREGTGWIADIESKEREASGITNLKIDYNRKDGYYFHVTNSNLSLVPDHFFRKATLKNSERFGTAELAKIEGEMLEAREESANLEYEIFMRIRRQVEGYISRLQNLAKAIATVDVLQSLAAVAENNHYIRPHFNNKQKIAVENGRHAVIETVMGAQEYIPNSISLDEETHIQLITGPNMSGKSTYMRQLALTVIMAQMGSFVAADQAELPIFDAIYTRIGAADDLISGQSTFMVEMMEANQALKSATANSLILFDELGRGTATYDGMALAQSIIEYIHNNIGAKTMFATHYHELTELANELSHLVNVHVTTLEKNGEVTFLHKIADGPADKSYGIHVAKIAGLPDALLERADSILSNLEADAAHIPLSEIGASASPASPAQSEQLSLFAEESAHQAVIQKLKSLDAVNLTPLEALNALFELQNLL</sequence>
<feature type="domain" description="DNA mismatch repair proteins mutS family" evidence="11">
    <location>
        <begin position="676"/>
        <end position="692"/>
    </location>
</feature>
<reference evidence="15" key="3">
    <citation type="submission" date="2018-08" db="EMBL/GenBank/DDBJ databases">
        <title>Streptococcus chenjunshii sp. nov., isolated from stools sample of the Tibetan antelope in the Qinghai-Tibet plateau, China.</title>
        <authorList>
            <person name="Tian Z."/>
        </authorList>
    </citation>
    <scope>NUCLEOTIDE SEQUENCE [LARGE SCALE GENOMIC DNA]</scope>
    <source>
        <strain evidence="15">Z15</strain>
    </source>
</reference>
<dbReference type="NCBIfam" id="TIGR01070">
    <property type="entry name" value="mutS1"/>
    <property type="match status" value="1"/>
</dbReference>
<dbReference type="AlphaFoldDB" id="A0A372KMI4"/>
<dbReference type="InterPro" id="IPR027417">
    <property type="entry name" value="P-loop_NTPase"/>
</dbReference>
<dbReference type="InterPro" id="IPR007861">
    <property type="entry name" value="DNA_mismatch_repair_MutS_clamp"/>
</dbReference>
<dbReference type="FunFam" id="3.40.50.300:FF:000896">
    <property type="entry name" value="DNA mismatch repair protein MutS"/>
    <property type="match status" value="1"/>
</dbReference>
<dbReference type="GO" id="GO:0030983">
    <property type="term" value="F:mismatched DNA binding"/>
    <property type="evidence" value="ECO:0007669"/>
    <property type="project" value="InterPro"/>
</dbReference>
<dbReference type="PANTHER" id="PTHR11361">
    <property type="entry name" value="DNA MISMATCH REPAIR PROTEIN MUTS FAMILY MEMBER"/>
    <property type="match status" value="1"/>
</dbReference>
<dbReference type="HAMAP" id="MF_00096">
    <property type="entry name" value="MutS"/>
    <property type="match status" value="1"/>
</dbReference>
<reference evidence="12" key="4">
    <citation type="journal article" date="2019" name="Int. J. Syst. Evol. Microbiol.">
        <title>Streptococcus chenjunshii sp. nov. isolated from feces of Tibetan antelopes.</title>
        <authorList>
            <person name="Tian Z."/>
            <person name="Lu S."/>
            <person name="Jin D."/>
            <person name="Yang J."/>
            <person name="Pu J."/>
            <person name="Lai X.H."/>
            <person name="Bai X.N."/>
            <person name="Wu X.M."/>
            <person name="Li J."/>
            <person name="Wang S."/>
            <person name="Xu J."/>
        </authorList>
    </citation>
    <scope>NUCLEOTIDE SEQUENCE</scope>
    <source>
        <strain evidence="12">Z15</strain>
    </source>
</reference>
<dbReference type="EMBL" id="QVQY01000005">
    <property type="protein sequence ID" value="RFU51524.1"/>
    <property type="molecule type" value="Genomic_DNA"/>
</dbReference>
<organism evidence="14 16">
    <name type="scientific">Streptococcus chenjunshii</name>
    <dbReference type="NCBI Taxonomy" id="2173853"/>
    <lineage>
        <taxon>Bacteria</taxon>
        <taxon>Bacillati</taxon>
        <taxon>Bacillota</taxon>
        <taxon>Bacilli</taxon>
        <taxon>Lactobacillales</taxon>
        <taxon>Streptococcaceae</taxon>
        <taxon>Streptococcus</taxon>
    </lineage>
</organism>
<comment type="similarity">
    <text evidence="1 9 10">Belongs to the DNA mismatch repair MutS family.</text>
</comment>
<dbReference type="SMART" id="SM00533">
    <property type="entry name" value="MUTSd"/>
    <property type="match status" value="1"/>
</dbReference>
<dbReference type="InterPro" id="IPR007695">
    <property type="entry name" value="DNA_mismatch_repair_MutS-lik_N"/>
</dbReference>
<dbReference type="Pfam" id="PF05188">
    <property type="entry name" value="MutS_II"/>
    <property type="match status" value="1"/>
</dbReference>
<dbReference type="PIRSF" id="PIRSF037677">
    <property type="entry name" value="DNA_mis_repair_Msh6"/>
    <property type="match status" value="1"/>
</dbReference>
<dbReference type="Pfam" id="PF05190">
    <property type="entry name" value="MutS_IV"/>
    <property type="match status" value="1"/>
</dbReference>
<dbReference type="FunFam" id="3.40.1170.10:FF:000001">
    <property type="entry name" value="DNA mismatch repair protein MutS"/>
    <property type="match status" value="1"/>
</dbReference>
<evidence type="ECO:0000256" key="2">
    <source>
        <dbReference type="ARBA" id="ARBA00021982"/>
    </source>
</evidence>
<dbReference type="Proteomes" id="UP000264056">
    <property type="component" value="Unassembled WGS sequence"/>
</dbReference>
<dbReference type="GO" id="GO:0140664">
    <property type="term" value="F:ATP-dependent DNA damage sensor activity"/>
    <property type="evidence" value="ECO:0007669"/>
    <property type="project" value="InterPro"/>
</dbReference>
<keyword evidence="5 9" id="KW-0067">ATP-binding</keyword>
<evidence type="ECO:0000313" key="16">
    <source>
        <dbReference type="Proteomes" id="UP000262901"/>
    </source>
</evidence>
<evidence type="ECO:0000256" key="6">
    <source>
        <dbReference type="ARBA" id="ARBA00023125"/>
    </source>
</evidence>
<dbReference type="Gene3D" id="3.40.1170.10">
    <property type="entry name" value="DNA repair protein MutS, domain I"/>
    <property type="match status" value="1"/>
</dbReference>
<evidence type="ECO:0000313" key="17">
    <source>
        <dbReference type="Proteomes" id="UP000264056"/>
    </source>
</evidence>
<gene>
    <name evidence="9 14" type="primary">mutS</name>
    <name evidence="12" type="ORF">DDV21_011325</name>
    <name evidence="13" type="ORF">DDV22_03380</name>
    <name evidence="14" type="ORF">DDV23_03860</name>
</gene>
<dbReference type="Gene3D" id="3.40.50.300">
    <property type="entry name" value="P-loop containing nucleotide triphosphate hydrolases"/>
    <property type="match status" value="1"/>
</dbReference>
<dbReference type="PROSITE" id="PS00486">
    <property type="entry name" value="DNA_MISMATCH_REPAIR_2"/>
    <property type="match status" value="1"/>
</dbReference>
<dbReference type="GO" id="GO:0005524">
    <property type="term" value="F:ATP binding"/>
    <property type="evidence" value="ECO:0007669"/>
    <property type="project" value="UniProtKB-UniRule"/>
</dbReference>
<keyword evidence="7 9" id="KW-0234">DNA repair</keyword>
<dbReference type="Gene3D" id="3.30.420.110">
    <property type="entry name" value="MutS, connector domain"/>
    <property type="match status" value="1"/>
</dbReference>
<proteinExistence type="inferred from homology"/>
<dbReference type="InterPro" id="IPR045076">
    <property type="entry name" value="MutS"/>
</dbReference>
<dbReference type="Pfam" id="PF01624">
    <property type="entry name" value="MutS_I"/>
    <property type="match status" value="1"/>
</dbReference>
<evidence type="ECO:0000313" key="12">
    <source>
        <dbReference type="EMBL" id="AXQ79609.1"/>
    </source>
</evidence>
<dbReference type="InterPro" id="IPR000432">
    <property type="entry name" value="DNA_mismatch_repair_MutS_C"/>
</dbReference>
<keyword evidence="3 9" id="KW-0547">Nucleotide-binding</keyword>
<keyword evidence="6 9" id="KW-0238">DNA-binding</keyword>
<dbReference type="CDD" id="cd03284">
    <property type="entry name" value="ABC_MutS1"/>
    <property type="match status" value="1"/>
</dbReference>
<dbReference type="GO" id="GO:0006298">
    <property type="term" value="P:mismatch repair"/>
    <property type="evidence" value="ECO:0007669"/>
    <property type="project" value="UniProtKB-UniRule"/>
</dbReference>
<dbReference type="Pfam" id="PF00488">
    <property type="entry name" value="MutS_V"/>
    <property type="match status" value="1"/>
</dbReference>
<reference evidence="13 17" key="1">
    <citation type="submission" date="2018-08" db="EMBL/GenBank/DDBJ databases">
        <title>Draft genome of Streptococcus sp .nov. Z2.</title>
        <authorList>
            <person name="Tian Z."/>
        </authorList>
    </citation>
    <scope>NUCLEOTIDE SEQUENCE [LARGE SCALE GENOMIC DNA]</scope>
    <source>
        <strain evidence="13 17">Z2</strain>
    </source>
</reference>
<evidence type="ECO:0000259" key="11">
    <source>
        <dbReference type="PROSITE" id="PS00486"/>
    </source>
</evidence>
<dbReference type="OrthoDB" id="9802448at2"/>
<evidence type="ECO:0000313" key="13">
    <source>
        <dbReference type="EMBL" id="RFU51524.1"/>
    </source>
</evidence>
<dbReference type="SUPFAM" id="SSF52540">
    <property type="entry name" value="P-loop containing nucleoside triphosphate hydrolases"/>
    <property type="match status" value="1"/>
</dbReference>
<dbReference type="KEGG" id="schj:DDV21_011325"/>
<reference evidence="14 16" key="2">
    <citation type="submission" date="2018-08" db="EMBL/GenBank/DDBJ databases">
        <title>Draft genome of Streptococcus sp. nov. Z1.</title>
        <authorList>
            <person name="Tian Z."/>
        </authorList>
    </citation>
    <scope>NUCLEOTIDE SEQUENCE [LARGE SCALE GENOMIC DNA]</scope>
    <source>
        <strain evidence="14">Z1</strain>
        <strain evidence="16">Z1(2018)</strain>
    </source>
</reference>
<comment type="function">
    <text evidence="8 9">This protein is involved in the repair of mismatches in DNA. It is possible that it carries out the mismatch recognition step. This protein has a weak ATPase activity.</text>
</comment>
<evidence type="ECO:0000256" key="4">
    <source>
        <dbReference type="ARBA" id="ARBA00022763"/>
    </source>
</evidence>
<dbReference type="SUPFAM" id="SSF55271">
    <property type="entry name" value="DNA repair protein MutS, domain I"/>
    <property type="match status" value="1"/>
</dbReference>
<dbReference type="SUPFAM" id="SSF53150">
    <property type="entry name" value="DNA repair protein MutS, domain II"/>
    <property type="match status" value="1"/>
</dbReference>
<evidence type="ECO:0000256" key="3">
    <source>
        <dbReference type="ARBA" id="ARBA00022741"/>
    </source>
</evidence>
<dbReference type="InterPro" id="IPR036187">
    <property type="entry name" value="DNA_mismatch_repair_MutS_sf"/>
</dbReference>
<dbReference type="PANTHER" id="PTHR11361:SF34">
    <property type="entry name" value="DNA MISMATCH REPAIR PROTEIN MSH1, MITOCHONDRIAL"/>
    <property type="match status" value="1"/>
</dbReference>
<dbReference type="SUPFAM" id="SSF48334">
    <property type="entry name" value="DNA repair protein MutS, domain III"/>
    <property type="match status" value="1"/>
</dbReference>
<dbReference type="GO" id="GO:0003684">
    <property type="term" value="F:damaged DNA binding"/>
    <property type="evidence" value="ECO:0007669"/>
    <property type="project" value="UniProtKB-UniRule"/>
</dbReference>
<dbReference type="EMBL" id="CP031733">
    <property type="protein sequence ID" value="AXQ79609.1"/>
    <property type="molecule type" value="Genomic_DNA"/>
</dbReference>
<evidence type="ECO:0000256" key="9">
    <source>
        <dbReference type="HAMAP-Rule" id="MF_00096"/>
    </source>
</evidence>
<evidence type="ECO:0000256" key="5">
    <source>
        <dbReference type="ARBA" id="ARBA00022840"/>
    </source>
</evidence>
<evidence type="ECO:0000256" key="10">
    <source>
        <dbReference type="RuleBase" id="RU003756"/>
    </source>
</evidence>
<dbReference type="SMART" id="SM00534">
    <property type="entry name" value="MUTSac"/>
    <property type="match status" value="1"/>
</dbReference>
<name>A0A372KMI4_9STRE</name>
<dbReference type="InterPro" id="IPR007696">
    <property type="entry name" value="DNA_mismatch_repair_MutS_core"/>
</dbReference>
<evidence type="ECO:0000313" key="15">
    <source>
        <dbReference type="Proteomes" id="UP000246115"/>
    </source>
</evidence>
<dbReference type="InterPro" id="IPR017261">
    <property type="entry name" value="DNA_mismatch_repair_MutS/MSH"/>
</dbReference>
<dbReference type="Pfam" id="PF05192">
    <property type="entry name" value="MutS_III"/>
    <property type="match status" value="1"/>
</dbReference>
<evidence type="ECO:0000256" key="1">
    <source>
        <dbReference type="ARBA" id="ARBA00006271"/>
    </source>
</evidence>
<dbReference type="GO" id="GO:0005829">
    <property type="term" value="C:cytosol"/>
    <property type="evidence" value="ECO:0007669"/>
    <property type="project" value="TreeGrafter"/>
</dbReference>
<accession>A0A346NF14</accession>
<dbReference type="RefSeq" id="WP_116877797.1">
    <property type="nucleotide sequence ID" value="NZ_CP031733.1"/>
</dbReference>
<dbReference type="Gene3D" id="1.10.1420.10">
    <property type="match status" value="2"/>
</dbReference>
<protein>
    <recommendedName>
        <fullName evidence="2 9">DNA mismatch repair protein MutS</fullName>
    </recommendedName>
</protein>
<feature type="binding site" evidence="9">
    <location>
        <begin position="602"/>
        <end position="609"/>
    </location>
    <ligand>
        <name>ATP</name>
        <dbReference type="ChEBI" id="CHEBI:30616"/>
    </ligand>
</feature>
<evidence type="ECO:0000313" key="14">
    <source>
        <dbReference type="EMBL" id="RFU53495.1"/>
    </source>
</evidence>